<keyword evidence="6" id="KW-0464">Manganese</keyword>
<dbReference type="InterPro" id="IPR002791">
    <property type="entry name" value="ARMT1-like_metal-bd"/>
</dbReference>
<keyword evidence="4" id="KW-0479">Metal-binding</keyword>
<dbReference type="AlphaFoldDB" id="A0A0D1JNR4"/>
<dbReference type="PANTHER" id="PTHR12260">
    <property type="entry name" value="DAMAGE-CONTROL PHOSPHATASE ARMT1"/>
    <property type="match status" value="1"/>
</dbReference>
<proteinExistence type="inferred from homology"/>
<feature type="domain" description="Damage-control phosphatase ARMT1-like metal-binding" evidence="8">
    <location>
        <begin position="27"/>
        <end position="373"/>
    </location>
</feature>
<keyword evidence="5" id="KW-0378">Hydrolase</keyword>
<dbReference type="InterPro" id="IPR036075">
    <property type="entry name" value="ARMT-1-like_metal-bd_sf"/>
</dbReference>
<dbReference type="OrthoDB" id="146189at2"/>
<dbReference type="PANTHER" id="PTHR12260:SF6">
    <property type="entry name" value="DAMAGE-CONTROL PHOSPHATASE ARMT1"/>
    <property type="match status" value="1"/>
</dbReference>
<evidence type="ECO:0000259" key="8">
    <source>
        <dbReference type="Pfam" id="PF01937"/>
    </source>
</evidence>
<dbReference type="SUPFAM" id="SSF111321">
    <property type="entry name" value="AF1104-like"/>
    <property type="match status" value="1"/>
</dbReference>
<dbReference type="Proteomes" id="UP000032221">
    <property type="component" value="Unassembled WGS sequence"/>
</dbReference>
<dbReference type="PATRIC" id="fig|280871.6.peg.5242"/>
<comment type="catalytic activity">
    <reaction evidence="1">
        <text>beta-D-fructose 1-phosphate + H2O = D-fructose + phosphate</text>
        <dbReference type="Rhea" id="RHEA:35603"/>
        <dbReference type="ChEBI" id="CHEBI:15377"/>
        <dbReference type="ChEBI" id="CHEBI:37721"/>
        <dbReference type="ChEBI" id="CHEBI:43474"/>
        <dbReference type="ChEBI" id="CHEBI:138881"/>
    </reaction>
</comment>
<organism evidence="9 10">
    <name type="scientific">Mycolicibacterium llatzerense</name>
    <dbReference type="NCBI Taxonomy" id="280871"/>
    <lineage>
        <taxon>Bacteria</taxon>
        <taxon>Bacillati</taxon>
        <taxon>Actinomycetota</taxon>
        <taxon>Actinomycetes</taxon>
        <taxon>Mycobacteriales</taxon>
        <taxon>Mycobacteriaceae</taxon>
        <taxon>Mycolicibacterium</taxon>
    </lineage>
</organism>
<comment type="caution">
    <text evidence="9">The sequence shown here is derived from an EMBL/GenBank/DDBJ whole genome shotgun (WGS) entry which is preliminary data.</text>
</comment>
<evidence type="ECO:0000256" key="1">
    <source>
        <dbReference type="ARBA" id="ARBA00001326"/>
    </source>
</evidence>
<dbReference type="Pfam" id="PF01937">
    <property type="entry name" value="ARMT1-like_dom"/>
    <property type="match status" value="1"/>
</dbReference>
<evidence type="ECO:0000256" key="2">
    <source>
        <dbReference type="ARBA" id="ARBA00001936"/>
    </source>
</evidence>
<dbReference type="InterPro" id="IPR039763">
    <property type="entry name" value="ARMT1"/>
</dbReference>
<evidence type="ECO:0000313" key="10">
    <source>
        <dbReference type="Proteomes" id="UP000032221"/>
    </source>
</evidence>
<evidence type="ECO:0000256" key="6">
    <source>
        <dbReference type="ARBA" id="ARBA00023211"/>
    </source>
</evidence>
<name>A0A0D1JNR4_9MYCO</name>
<sequence>MVPSHADSTAAPTITAAVPGSFEWGVFHERHPKLIRQVLDTTPYPSAEGAMLQQLLAESTTGVLEPLPETAHDRADWLAWGEGLYGRPWGDVPFLWSESYFYRRLLEAVGYFGTGPWHGVDPFAPVKNAELAGPEVDEELSAFAVLADASGDLQHEALLAAALWGNRADLSFQLQLNAAAAEARSEGILVDDSALLWAALSAQDNPIVCVVADNAGRELLADLVLADSLLTQRLAAEIVLYVKPCPYYVSDATMTDVLAVIQRLRAEPRPQIGSIGDRLWDAVRSGRLKVRTHKFFCAPLAFHDMPDDLAAEFATATMTVMKGDLNYRRLVGDRYWPATTPFDETVAYFPSPVTALRTLKSEVLVGLTSEQVAQLDATGERWRTSGGYAVIQVRVG</sequence>
<dbReference type="GO" id="GO:0016791">
    <property type="term" value="F:phosphatase activity"/>
    <property type="evidence" value="ECO:0007669"/>
    <property type="project" value="TreeGrafter"/>
</dbReference>
<dbReference type="GO" id="GO:0006974">
    <property type="term" value="P:DNA damage response"/>
    <property type="evidence" value="ECO:0007669"/>
    <property type="project" value="TreeGrafter"/>
</dbReference>
<evidence type="ECO:0000313" key="9">
    <source>
        <dbReference type="EMBL" id="KIU14254.1"/>
    </source>
</evidence>
<evidence type="ECO:0000256" key="5">
    <source>
        <dbReference type="ARBA" id="ARBA00022801"/>
    </source>
</evidence>
<comment type="catalytic activity">
    <reaction evidence="7">
        <text>beta-D-fructose 6-phosphate = dihydroxyacetone + D-glyceraldehyde 3-phosphate</text>
        <dbReference type="Rhea" id="RHEA:28002"/>
        <dbReference type="ChEBI" id="CHEBI:16016"/>
        <dbReference type="ChEBI" id="CHEBI:57634"/>
        <dbReference type="ChEBI" id="CHEBI:59776"/>
    </reaction>
</comment>
<accession>A0A0D1JNR4</accession>
<dbReference type="GO" id="GO:0046872">
    <property type="term" value="F:metal ion binding"/>
    <property type="evidence" value="ECO:0007669"/>
    <property type="project" value="UniProtKB-KW"/>
</dbReference>
<reference evidence="9 10" key="1">
    <citation type="submission" date="2015-01" db="EMBL/GenBank/DDBJ databases">
        <title>Genome sequence of Mycobacterium llatzerense and Mycobacterium immunogenum recovered from brain abscess.</title>
        <authorList>
            <person name="Greninger A.L."/>
            <person name="Langelier C."/>
            <person name="Cunningham G."/>
            <person name="Chiu C.Y."/>
            <person name="Miller S."/>
        </authorList>
    </citation>
    <scope>NUCLEOTIDE SEQUENCE [LARGE SCALE GENOMIC DNA]</scope>
    <source>
        <strain evidence="9 10">CLUC14</strain>
    </source>
</reference>
<dbReference type="Gene3D" id="3.40.50.10880">
    <property type="entry name" value="Uncharacterised protein PF01937, DUF89, domain 3"/>
    <property type="match status" value="1"/>
</dbReference>
<comment type="similarity">
    <text evidence="3">Belongs to the damage-control phosphatase family. Sugar phosphate phosphatase III subfamily.</text>
</comment>
<protein>
    <recommendedName>
        <fullName evidence="8">Damage-control phosphatase ARMT1-like metal-binding domain-containing protein</fullName>
    </recommendedName>
</protein>
<evidence type="ECO:0000256" key="4">
    <source>
        <dbReference type="ARBA" id="ARBA00022723"/>
    </source>
</evidence>
<gene>
    <name evidence="9" type="ORF">TL10_25280</name>
</gene>
<comment type="cofactor">
    <cofactor evidence="2">
        <name>Mn(2+)</name>
        <dbReference type="ChEBI" id="CHEBI:29035"/>
    </cofactor>
</comment>
<keyword evidence="10" id="KW-1185">Reference proteome</keyword>
<evidence type="ECO:0000256" key="3">
    <source>
        <dbReference type="ARBA" id="ARBA00009519"/>
    </source>
</evidence>
<dbReference type="EMBL" id="JXST01000048">
    <property type="protein sequence ID" value="KIU14254.1"/>
    <property type="molecule type" value="Genomic_DNA"/>
</dbReference>
<evidence type="ECO:0000256" key="7">
    <source>
        <dbReference type="ARBA" id="ARBA00048809"/>
    </source>
</evidence>